<reference evidence="1" key="1">
    <citation type="submission" date="2016-04" db="EMBL/GenBank/DDBJ databases">
        <title>Fast-growing isolate from the root nodules of Vavilovia formosa.</title>
        <authorList>
            <person name="Kimeklis A."/>
            <person name="Safronova V."/>
            <person name="Belimov A."/>
            <person name="Andronov E."/>
        </authorList>
    </citation>
    <scope>NUCLEOTIDE SEQUENCE [LARGE SCALE GENOMIC DNA]</scope>
    <source>
        <strain evidence="1">Vaf-46</strain>
    </source>
</reference>
<dbReference type="EMBL" id="LWBS01000422">
    <property type="protein sequence ID" value="OAP90307.1"/>
    <property type="molecule type" value="Genomic_DNA"/>
</dbReference>
<dbReference type="AlphaFoldDB" id="A0A179BF04"/>
<sequence length="83" mass="9432">MAGSRFNALADNCTRVFTFGPDRLELHLRWAQLIPVFDIFHVVLPPFNPERKPDTPRCNAFGFGNVRETTFSSLVLKLKTAKP</sequence>
<accession>A0A179BF04</accession>
<gene>
    <name evidence="1" type="ORF">A4U53_30255</name>
</gene>
<comment type="caution">
    <text evidence="1">The sequence shown here is derived from an EMBL/GenBank/DDBJ whole genome shotgun (WGS) entry which is preliminary data.</text>
</comment>
<name>A0A179BF04_RHILE</name>
<proteinExistence type="predicted"/>
<evidence type="ECO:0000313" key="1">
    <source>
        <dbReference type="EMBL" id="OAP90307.1"/>
    </source>
</evidence>
<organism evidence="1">
    <name type="scientific">Rhizobium leguminosarum</name>
    <dbReference type="NCBI Taxonomy" id="384"/>
    <lineage>
        <taxon>Bacteria</taxon>
        <taxon>Pseudomonadati</taxon>
        <taxon>Pseudomonadota</taxon>
        <taxon>Alphaproteobacteria</taxon>
        <taxon>Hyphomicrobiales</taxon>
        <taxon>Rhizobiaceae</taxon>
        <taxon>Rhizobium/Agrobacterium group</taxon>
        <taxon>Rhizobium</taxon>
    </lineage>
</organism>
<protein>
    <submittedName>
        <fullName evidence="1">Uncharacterized protein</fullName>
    </submittedName>
</protein>